<proteinExistence type="predicted"/>
<evidence type="ECO:0000256" key="1">
    <source>
        <dbReference type="SAM" id="MobiDB-lite"/>
    </source>
</evidence>
<name>A0A919A1V3_9ACTN</name>
<sequence>MSAATECARSSRAHSSHRAPVLRPGTTARTGHTCPRAPTHVRTPPSATPKATRFPRVSALDRPPAHTSAGPPAAHRNPEHFHTCPIPDEATTPH</sequence>
<protein>
    <submittedName>
        <fullName evidence="2">Uncharacterized protein</fullName>
    </submittedName>
</protein>
<gene>
    <name evidence="2" type="ORF">GCM10014715_43110</name>
</gene>
<dbReference type="AlphaFoldDB" id="A0A919A1V3"/>
<dbReference type="EMBL" id="BNBC01000020">
    <property type="protein sequence ID" value="GHE82681.1"/>
    <property type="molecule type" value="Genomic_DNA"/>
</dbReference>
<evidence type="ECO:0000313" key="3">
    <source>
        <dbReference type="Proteomes" id="UP000641386"/>
    </source>
</evidence>
<reference evidence="2" key="1">
    <citation type="journal article" date="2014" name="Int. J. Syst. Evol. Microbiol.">
        <title>Complete genome sequence of Corynebacterium casei LMG S-19264T (=DSM 44701T), isolated from a smear-ripened cheese.</title>
        <authorList>
            <consortium name="US DOE Joint Genome Institute (JGI-PGF)"/>
            <person name="Walter F."/>
            <person name="Albersmeier A."/>
            <person name="Kalinowski J."/>
            <person name="Ruckert C."/>
        </authorList>
    </citation>
    <scope>NUCLEOTIDE SEQUENCE</scope>
    <source>
        <strain evidence="2">JCM 3302</strain>
    </source>
</reference>
<comment type="caution">
    <text evidence="2">The sequence shown here is derived from an EMBL/GenBank/DDBJ whole genome shotgun (WGS) entry which is preliminary data.</text>
</comment>
<organism evidence="2 3">
    <name type="scientific">Streptomyces spiralis</name>
    <dbReference type="NCBI Taxonomy" id="66376"/>
    <lineage>
        <taxon>Bacteria</taxon>
        <taxon>Bacillati</taxon>
        <taxon>Actinomycetota</taxon>
        <taxon>Actinomycetes</taxon>
        <taxon>Kitasatosporales</taxon>
        <taxon>Streptomycetaceae</taxon>
        <taxon>Streptomyces</taxon>
    </lineage>
</organism>
<reference evidence="2" key="2">
    <citation type="submission" date="2020-09" db="EMBL/GenBank/DDBJ databases">
        <authorList>
            <person name="Sun Q."/>
            <person name="Ohkuma M."/>
        </authorList>
    </citation>
    <scope>NUCLEOTIDE SEQUENCE</scope>
    <source>
        <strain evidence="2">JCM 3302</strain>
    </source>
</reference>
<accession>A0A919A1V3</accession>
<keyword evidence="3" id="KW-1185">Reference proteome</keyword>
<dbReference type="Proteomes" id="UP000641386">
    <property type="component" value="Unassembled WGS sequence"/>
</dbReference>
<feature type="region of interest" description="Disordered" evidence="1">
    <location>
        <begin position="1"/>
        <end position="94"/>
    </location>
</feature>
<evidence type="ECO:0000313" key="2">
    <source>
        <dbReference type="EMBL" id="GHE82681.1"/>
    </source>
</evidence>